<dbReference type="Proteomes" id="UP000633365">
    <property type="component" value="Unassembled WGS sequence"/>
</dbReference>
<name>A0A934TYN0_9FIRM</name>
<accession>A0A934TYN0</accession>
<dbReference type="GO" id="GO:0005524">
    <property type="term" value="F:ATP binding"/>
    <property type="evidence" value="ECO:0007669"/>
    <property type="project" value="UniProtKB-KW"/>
</dbReference>
<organism evidence="4 5">
    <name type="scientific">Ruminococcus difficilis</name>
    <dbReference type="NCBI Taxonomy" id="2763069"/>
    <lineage>
        <taxon>Bacteria</taxon>
        <taxon>Bacillati</taxon>
        <taxon>Bacillota</taxon>
        <taxon>Clostridia</taxon>
        <taxon>Eubacteriales</taxon>
        <taxon>Oscillospiraceae</taxon>
        <taxon>Ruminococcus</taxon>
    </lineage>
</organism>
<dbReference type="InterPro" id="IPR045455">
    <property type="entry name" value="NrS-1_pol-like_helicase"/>
</dbReference>
<dbReference type="RefSeq" id="WP_186833356.1">
    <property type="nucleotide sequence ID" value="NZ_JAEQMG010000041.1"/>
</dbReference>
<keyword evidence="5" id="KW-1185">Reference proteome</keyword>
<gene>
    <name evidence="4" type="ORF">JKK62_04270</name>
</gene>
<evidence type="ECO:0000256" key="2">
    <source>
        <dbReference type="ARBA" id="ARBA00022840"/>
    </source>
</evidence>
<reference evidence="4" key="1">
    <citation type="submission" date="2021-01" db="EMBL/GenBank/DDBJ databases">
        <title>Genome public.</title>
        <authorList>
            <person name="Liu C."/>
            <person name="Sun Q."/>
        </authorList>
    </citation>
    <scope>NUCLEOTIDE SEQUENCE</scope>
    <source>
        <strain evidence="4">M6</strain>
    </source>
</reference>
<dbReference type="InterPro" id="IPR004968">
    <property type="entry name" value="DNA_primase/NTPase_C"/>
</dbReference>
<evidence type="ECO:0000259" key="3">
    <source>
        <dbReference type="PROSITE" id="PS51206"/>
    </source>
</evidence>
<evidence type="ECO:0000313" key="4">
    <source>
        <dbReference type="EMBL" id="MBK6087872.1"/>
    </source>
</evidence>
<comment type="caution">
    <text evidence="4">The sequence shown here is derived from an EMBL/GenBank/DDBJ whole genome shotgun (WGS) entry which is preliminary data.</text>
</comment>
<dbReference type="Pfam" id="PF03288">
    <property type="entry name" value="Pox_D5"/>
    <property type="match status" value="1"/>
</dbReference>
<dbReference type="AlphaFoldDB" id="A0A934TYN0"/>
<feature type="domain" description="SF3 helicase" evidence="3">
    <location>
        <begin position="215"/>
        <end position="370"/>
    </location>
</feature>
<dbReference type="InterPro" id="IPR006500">
    <property type="entry name" value="Helicase_put_C_phage/plasmid"/>
</dbReference>
<dbReference type="SUPFAM" id="SSF52540">
    <property type="entry name" value="P-loop containing nucleoside triphosphate hydrolases"/>
    <property type="match status" value="1"/>
</dbReference>
<sequence>MARAIGELYESVAKRSIEKYSSKGVPPPEKARQELLGEIQTEVIMHNAAVGSPRLRVPTELPNAIISAMIRAFYPVRMISVTGNVHAKRKDCILCTYCATGENEGIYTQDDDELYAIAKAYKFDLTSRDFNEIRADLEKTALKAVPDNRYDSTIVANGIYNFTTGKLENFNPDRVFLCKPNICYNPYATNISISNPDGSSFDVDSWLAEIADDPEINDLFWEIINAVIRRVSLDVMILFYAPSGCNGKGTFLTLLRNIMGEENCASISLEKWAEKFDTSMIIGKSANFVDENAVKGYAASIDGLKASITNDVLTVQAKFKEPVAIRFRGTQIYCVNSLVRIGDGTESAYRRMLTVPFEKSFTGKENKAIKRDYLCRKEVLEYVVKKALEMGAFDEYTVPAKCEELKKKYMQNNDPIRDFLAEILGQCKWKMLPNSFLYELYKSWYMKYCTGKPQGRNTFLEGMRRIIQSEYSNSWRLTRSGGEKRNGLMDDAEPLIMEYNLQDWMNPYYFGSDPGKRCLPSLREKYEGIVKI</sequence>
<evidence type="ECO:0000313" key="5">
    <source>
        <dbReference type="Proteomes" id="UP000633365"/>
    </source>
</evidence>
<evidence type="ECO:0000256" key="1">
    <source>
        <dbReference type="ARBA" id="ARBA00022741"/>
    </source>
</evidence>
<dbReference type="InterPro" id="IPR027417">
    <property type="entry name" value="P-loop_NTPase"/>
</dbReference>
<protein>
    <recommendedName>
        <fullName evidence="3">SF3 helicase domain-containing protein</fullName>
    </recommendedName>
</protein>
<dbReference type="NCBIfam" id="TIGR01613">
    <property type="entry name" value="primase_Cterm"/>
    <property type="match status" value="1"/>
</dbReference>
<dbReference type="EMBL" id="JAEQMG010000041">
    <property type="protein sequence ID" value="MBK6087872.1"/>
    <property type="molecule type" value="Genomic_DNA"/>
</dbReference>
<dbReference type="Gene3D" id="3.40.50.300">
    <property type="entry name" value="P-loop containing nucleotide triphosphate hydrolases"/>
    <property type="match status" value="1"/>
</dbReference>
<dbReference type="PROSITE" id="PS51206">
    <property type="entry name" value="SF3_HELICASE_1"/>
    <property type="match status" value="1"/>
</dbReference>
<keyword evidence="2" id="KW-0067">ATP-binding</keyword>
<keyword evidence="1" id="KW-0547">Nucleotide-binding</keyword>
<dbReference type="Pfam" id="PF19263">
    <property type="entry name" value="DUF5906"/>
    <property type="match status" value="1"/>
</dbReference>
<dbReference type="InterPro" id="IPR014015">
    <property type="entry name" value="Helicase_SF3_DNA-vir"/>
</dbReference>
<proteinExistence type="predicted"/>